<organism evidence="1 2">
    <name type="scientific">Melia azedarach</name>
    <name type="common">Chinaberry tree</name>
    <dbReference type="NCBI Taxonomy" id="155640"/>
    <lineage>
        <taxon>Eukaryota</taxon>
        <taxon>Viridiplantae</taxon>
        <taxon>Streptophyta</taxon>
        <taxon>Embryophyta</taxon>
        <taxon>Tracheophyta</taxon>
        <taxon>Spermatophyta</taxon>
        <taxon>Magnoliopsida</taxon>
        <taxon>eudicotyledons</taxon>
        <taxon>Gunneridae</taxon>
        <taxon>Pentapetalae</taxon>
        <taxon>rosids</taxon>
        <taxon>malvids</taxon>
        <taxon>Sapindales</taxon>
        <taxon>Meliaceae</taxon>
        <taxon>Melia</taxon>
    </lineage>
</organism>
<evidence type="ECO:0000313" key="2">
    <source>
        <dbReference type="Proteomes" id="UP001164539"/>
    </source>
</evidence>
<keyword evidence="1" id="KW-0812">Transmembrane</keyword>
<comment type="caution">
    <text evidence="1">The sequence shown here is derived from an EMBL/GenBank/DDBJ whole genome shotgun (WGS) entry which is preliminary data.</text>
</comment>
<sequence length="598" mass="68747">MTTKLINQTRLRLWLIVFVIQILGFCTRSATSSSPDHRYNAGDRVPLFVNKVGPLYNPSETYDYYDLPFCRPNPIIWMEESLGEVINGDRLASTLYELKFKEDKTGAMLCQKKLKRDEVVRFRKAIVDEFYFQMYFDDLPLWGYIGKIEDQELILGVKGNKYYLFTHVQFDVLYNDNRVIEIRGFSDPTHMVDITDDVEINVKFTYSVSWNATLAHFQTRMDKYTRASSLPTNRKIHWFSFINSIIIILLLMGLLMLLFMRRLKNDLRKCSSGDEEEDKEVGWKYIHGDVFRHPQNISLFSALLGVGNQLLTMVCFIFLLAFLGVLYPYNRGLLCTSLVILYCLTSAVAGYTASSFHNQFSDAGWERSVRLAGILYLGPLFVTMSILNTVAASYGATAALPFGSIVVILLIYTFLGLPLLALGGIIGYKFRSEFQAPSAVKKYPREIPRLRWYQKTPCQMFLVGLLSFSAIAVELHHLYASLWGYKIYTLPSILFVMFIILTVLTAILGVGLTYIQLSVEDHEWWWRSLFRGGSTAIFMFAYGIYFYVRSNMSGFLQLSLFLGYNASICYTFFLILSTISFHASLIFVRKIYRAVKSE</sequence>
<proteinExistence type="predicted"/>
<gene>
    <name evidence="1" type="ORF">OWV82_003759</name>
</gene>
<dbReference type="Proteomes" id="UP001164539">
    <property type="component" value="Chromosome 2"/>
</dbReference>
<evidence type="ECO:0000313" key="1">
    <source>
        <dbReference type="EMBL" id="KAJ4724816.1"/>
    </source>
</evidence>
<protein>
    <submittedName>
        <fullName evidence="1">Transmembrane 9 superfamily member</fullName>
    </submittedName>
</protein>
<name>A0ACC1YN19_MELAZ</name>
<reference evidence="1 2" key="1">
    <citation type="journal article" date="2023" name="Science">
        <title>Complex scaffold remodeling in plant triterpene biosynthesis.</title>
        <authorList>
            <person name="De La Pena R."/>
            <person name="Hodgson H."/>
            <person name="Liu J.C."/>
            <person name="Stephenson M.J."/>
            <person name="Martin A.C."/>
            <person name="Owen C."/>
            <person name="Harkess A."/>
            <person name="Leebens-Mack J."/>
            <person name="Jimenez L.E."/>
            <person name="Osbourn A."/>
            <person name="Sattely E.S."/>
        </authorList>
    </citation>
    <scope>NUCLEOTIDE SEQUENCE [LARGE SCALE GENOMIC DNA]</scope>
    <source>
        <strain evidence="2">cv. JPN11</strain>
        <tissue evidence="1">Leaf</tissue>
    </source>
</reference>
<keyword evidence="2" id="KW-1185">Reference proteome</keyword>
<accession>A0ACC1YN19</accession>
<keyword evidence="1" id="KW-0472">Membrane</keyword>
<dbReference type="EMBL" id="CM051395">
    <property type="protein sequence ID" value="KAJ4724816.1"/>
    <property type="molecule type" value="Genomic_DNA"/>
</dbReference>